<accession>A0A8J2BNI8</accession>
<evidence type="ECO:0000256" key="1">
    <source>
        <dbReference type="ARBA" id="ARBA00009437"/>
    </source>
</evidence>
<dbReference type="SUPFAM" id="SSF46785">
    <property type="entry name" value="Winged helix' DNA-binding domain"/>
    <property type="match status" value="1"/>
</dbReference>
<dbReference type="PROSITE" id="PS50931">
    <property type="entry name" value="HTH_LYSR"/>
    <property type="match status" value="1"/>
</dbReference>
<evidence type="ECO:0000313" key="6">
    <source>
        <dbReference type="EMBL" id="CAF0696197.1"/>
    </source>
</evidence>
<dbReference type="Gene3D" id="1.10.10.10">
    <property type="entry name" value="Winged helix-like DNA-binding domain superfamily/Winged helix DNA-binding domain"/>
    <property type="match status" value="1"/>
</dbReference>
<name>A0A8J2BNI8_9BACT</name>
<dbReference type="Gene3D" id="3.40.190.10">
    <property type="entry name" value="Periplasmic binding protein-like II"/>
    <property type="match status" value="2"/>
</dbReference>
<evidence type="ECO:0000259" key="5">
    <source>
        <dbReference type="PROSITE" id="PS50931"/>
    </source>
</evidence>
<evidence type="ECO:0000256" key="3">
    <source>
        <dbReference type="ARBA" id="ARBA00023125"/>
    </source>
</evidence>
<feature type="domain" description="HTH lysR-type" evidence="5">
    <location>
        <begin position="1"/>
        <end position="58"/>
    </location>
</feature>
<keyword evidence="4" id="KW-0804">Transcription</keyword>
<dbReference type="EMBL" id="CAJNOB010000012">
    <property type="protein sequence ID" value="CAF0696197.1"/>
    <property type="molecule type" value="Genomic_DNA"/>
</dbReference>
<comment type="caution">
    <text evidence="6">The sequence shown here is derived from an EMBL/GenBank/DDBJ whole genome shotgun (WGS) entry which is preliminary data.</text>
</comment>
<organism evidence="6 7">
    <name type="scientific">Candidatus Methylacidithermus pantelleriae</name>
    <dbReference type="NCBI Taxonomy" id="2744239"/>
    <lineage>
        <taxon>Bacteria</taxon>
        <taxon>Pseudomonadati</taxon>
        <taxon>Verrucomicrobiota</taxon>
        <taxon>Methylacidiphilae</taxon>
        <taxon>Methylacidiphilales</taxon>
        <taxon>Methylacidiphilaceae</taxon>
        <taxon>Candidatus Methylacidithermus</taxon>
    </lineage>
</organism>
<protein>
    <submittedName>
        <fullName evidence="6">Hydrogen peroxide-inducible genes activator</fullName>
    </submittedName>
</protein>
<evidence type="ECO:0000313" key="7">
    <source>
        <dbReference type="Proteomes" id="UP000663859"/>
    </source>
</evidence>
<sequence length="300" mass="33613">MEIFQLRYFVAAARTGSFTRAAQLCHVSQPSLSQQILNLEQELGQRLFDRLGRRVLLTPAGKTLLEHALAILHEVESAKREITESRASLKRPITVAAIPTVAPYLLPPVLQRIKKQHPELEVFLEEGLTQQVLSLVLSGEADFGVIALPVEEDRVGIEQLVTEPFYVALSQVDPLAKRPQCTLAELKGRRFLLLDEIHCLGELISRFCRTHGLEPKLVSRCSQLCTIQRLIGAAQGISLLPAIVCHQDRDTSLQYRPLAGEAPKRTLVAIWHRKRGISQGVERLITELKMEARSILAYRS</sequence>
<gene>
    <name evidence="6" type="ORF">MPNT_20147</name>
</gene>
<dbReference type="PRINTS" id="PR00039">
    <property type="entry name" value="HTHLYSR"/>
</dbReference>
<comment type="similarity">
    <text evidence="1">Belongs to the LysR transcriptional regulatory family.</text>
</comment>
<dbReference type="SUPFAM" id="SSF53850">
    <property type="entry name" value="Periplasmic binding protein-like II"/>
    <property type="match status" value="1"/>
</dbReference>
<keyword evidence="3" id="KW-0238">DNA-binding</keyword>
<proteinExistence type="inferred from homology"/>
<evidence type="ECO:0000256" key="4">
    <source>
        <dbReference type="ARBA" id="ARBA00023163"/>
    </source>
</evidence>
<dbReference type="CDD" id="cd05466">
    <property type="entry name" value="PBP2_LTTR_substrate"/>
    <property type="match status" value="1"/>
</dbReference>
<evidence type="ECO:0000256" key="2">
    <source>
        <dbReference type="ARBA" id="ARBA00023015"/>
    </source>
</evidence>
<dbReference type="InterPro" id="IPR005119">
    <property type="entry name" value="LysR_subst-bd"/>
</dbReference>
<dbReference type="InterPro" id="IPR036390">
    <property type="entry name" value="WH_DNA-bd_sf"/>
</dbReference>
<dbReference type="FunFam" id="1.10.10.10:FF:000001">
    <property type="entry name" value="LysR family transcriptional regulator"/>
    <property type="match status" value="1"/>
</dbReference>
<keyword evidence="7" id="KW-1185">Reference proteome</keyword>
<dbReference type="AlphaFoldDB" id="A0A8J2BNI8"/>
<dbReference type="Proteomes" id="UP000663859">
    <property type="component" value="Unassembled WGS sequence"/>
</dbReference>
<dbReference type="InterPro" id="IPR000847">
    <property type="entry name" value="LysR_HTH_N"/>
</dbReference>
<dbReference type="GO" id="GO:0003677">
    <property type="term" value="F:DNA binding"/>
    <property type="evidence" value="ECO:0007669"/>
    <property type="project" value="UniProtKB-KW"/>
</dbReference>
<dbReference type="PANTHER" id="PTHR30346:SF28">
    <property type="entry name" value="HTH-TYPE TRANSCRIPTIONAL REGULATOR CYNR"/>
    <property type="match status" value="1"/>
</dbReference>
<reference evidence="6" key="1">
    <citation type="submission" date="2021-02" db="EMBL/GenBank/DDBJ databases">
        <authorList>
            <person name="Cremers G."/>
            <person name="Picone N."/>
        </authorList>
    </citation>
    <scope>NUCLEOTIDE SEQUENCE</scope>
    <source>
        <strain evidence="6">PQ17</strain>
    </source>
</reference>
<dbReference type="Pfam" id="PF00126">
    <property type="entry name" value="HTH_1"/>
    <property type="match status" value="1"/>
</dbReference>
<dbReference type="Pfam" id="PF03466">
    <property type="entry name" value="LysR_substrate"/>
    <property type="match status" value="1"/>
</dbReference>
<dbReference type="RefSeq" id="WP_174581967.1">
    <property type="nucleotide sequence ID" value="NZ_CAJNOB010000012.1"/>
</dbReference>
<dbReference type="GO" id="GO:0032993">
    <property type="term" value="C:protein-DNA complex"/>
    <property type="evidence" value="ECO:0007669"/>
    <property type="project" value="TreeGrafter"/>
</dbReference>
<dbReference type="InterPro" id="IPR036388">
    <property type="entry name" value="WH-like_DNA-bd_sf"/>
</dbReference>
<dbReference type="PANTHER" id="PTHR30346">
    <property type="entry name" value="TRANSCRIPTIONAL DUAL REGULATOR HCAR-RELATED"/>
    <property type="match status" value="1"/>
</dbReference>
<dbReference type="GO" id="GO:0003700">
    <property type="term" value="F:DNA-binding transcription factor activity"/>
    <property type="evidence" value="ECO:0007669"/>
    <property type="project" value="InterPro"/>
</dbReference>
<keyword evidence="2" id="KW-0805">Transcription regulation</keyword>